<evidence type="ECO:0000313" key="2">
    <source>
        <dbReference type="EMBL" id="POH71464.1"/>
    </source>
</evidence>
<dbReference type="EMBL" id="PPXD01000005">
    <property type="protein sequence ID" value="POH68796.1"/>
    <property type="molecule type" value="Genomic_DNA"/>
</dbReference>
<dbReference type="InterPro" id="IPR021408">
    <property type="entry name" value="DUF3046"/>
</dbReference>
<dbReference type="Proteomes" id="UP000237104">
    <property type="component" value="Unassembled WGS sequence"/>
</dbReference>
<comment type="caution">
    <text evidence="2">The sequence shown here is derived from an EMBL/GenBank/DDBJ whole genome shotgun (WGS) entry which is preliminary data.</text>
</comment>
<sequence>MRLSEFRQALKDEFGESYGRVLTRDLVLGPLGRTADQALAGGVPARDVWLALCAETDVPPARRHGAGLPPARS</sequence>
<organism evidence="2 3">
    <name type="scientific">Cryobacterium zongtaii</name>
    <dbReference type="NCBI Taxonomy" id="1259217"/>
    <lineage>
        <taxon>Bacteria</taxon>
        <taxon>Bacillati</taxon>
        <taxon>Actinomycetota</taxon>
        <taxon>Actinomycetes</taxon>
        <taxon>Micrococcales</taxon>
        <taxon>Microbacteriaceae</taxon>
        <taxon>Cryobacterium</taxon>
    </lineage>
</organism>
<evidence type="ECO:0000313" key="4">
    <source>
        <dbReference type="Proteomes" id="UP000237340"/>
    </source>
</evidence>
<dbReference type="AlphaFoldDB" id="A0A2S3ZQS6"/>
<protein>
    <submittedName>
        <fullName evidence="2">DUF3046 domain-containing protein</fullName>
    </submittedName>
</protein>
<dbReference type="Pfam" id="PF11248">
    <property type="entry name" value="DUF3046"/>
    <property type="match status" value="1"/>
</dbReference>
<accession>A0A2S3ZKD9</accession>
<accession>A0A2S3ZQS6</accession>
<dbReference type="EMBL" id="PPXF01000007">
    <property type="protein sequence ID" value="POH71464.1"/>
    <property type="molecule type" value="Genomic_DNA"/>
</dbReference>
<evidence type="ECO:0000313" key="3">
    <source>
        <dbReference type="Proteomes" id="UP000237104"/>
    </source>
</evidence>
<dbReference type="OrthoDB" id="3215033at2"/>
<gene>
    <name evidence="2" type="ORF">C3B59_00355</name>
    <name evidence="1" type="ORF">C3B61_02475</name>
</gene>
<keyword evidence="4" id="KW-1185">Reference proteome</keyword>
<name>A0A2S3ZQS6_9MICO</name>
<reference evidence="3 4" key="1">
    <citation type="submission" date="2018-01" db="EMBL/GenBank/DDBJ databases">
        <title>Cryobacterium sp. nov., from glaciers in China.</title>
        <authorList>
            <person name="Liu Q."/>
            <person name="Xin Y.-H."/>
        </authorList>
    </citation>
    <scope>NUCLEOTIDE SEQUENCE [LARGE SCALE GENOMIC DNA]</scope>
    <source>
        <strain evidence="2 3">TMB1-8</strain>
        <strain evidence="1 4">TMN-42</strain>
    </source>
</reference>
<proteinExistence type="predicted"/>
<dbReference type="Proteomes" id="UP000237340">
    <property type="component" value="Unassembled WGS sequence"/>
</dbReference>
<evidence type="ECO:0000313" key="1">
    <source>
        <dbReference type="EMBL" id="POH68796.1"/>
    </source>
</evidence>
<dbReference type="RefSeq" id="WP_088455723.1">
    <property type="nucleotide sequence ID" value="NZ_PPXD01000005.1"/>
</dbReference>